<sequence>MPLPLSTWLNLPLDTPFLRFPPPASVLSCLGTSPNTTFYLEVRANAEIKAGKCYFDKGVSAPDERAMIIKNQLLC</sequence>
<reference evidence="1" key="2">
    <citation type="journal article" date="2022" name="Microbiol. Resour. Announc.">
        <title>Metagenome Sequencing to Explore Phylogenomics of Terrestrial Cyanobacteria.</title>
        <authorList>
            <person name="Ward R.D."/>
            <person name="Stajich J.E."/>
            <person name="Johansen J.R."/>
            <person name="Huntemann M."/>
            <person name="Clum A."/>
            <person name="Foster B."/>
            <person name="Foster B."/>
            <person name="Roux S."/>
            <person name="Palaniappan K."/>
            <person name="Varghese N."/>
            <person name="Mukherjee S."/>
            <person name="Reddy T.B.K."/>
            <person name="Daum C."/>
            <person name="Copeland A."/>
            <person name="Chen I.A."/>
            <person name="Ivanova N.N."/>
            <person name="Kyrpides N.C."/>
            <person name="Shapiro N."/>
            <person name="Eloe-Fadrosh E.A."/>
            <person name="Pietrasiak N."/>
        </authorList>
    </citation>
    <scope>NUCLEOTIDE SEQUENCE</scope>
    <source>
        <strain evidence="1">JT2-VF2</strain>
    </source>
</reference>
<comment type="caution">
    <text evidence="1">The sequence shown here is derived from an EMBL/GenBank/DDBJ whole genome shotgun (WGS) entry which is preliminary data.</text>
</comment>
<evidence type="ECO:0000313" key="2">
    <source>
        <dbReference type="Proteomes" id="UP000715781"/>
    </source>
</evidence>
<dbReference type="EMBL" id="JAHHHN010000001">
    <property type="protein sequence ID" value="MBW4559749.1"/>
    <property type="molecule type" value="Genomic_DNA"/>
</dbReference>
<organism evidence="1 2">
    <name type="scientific">Mojavia pulchra JT2-VF2</name>
    <dbReference type="NCBI Taxonomy" id="287848"/>
    <lineage>
        <taxon>Bacteria</taxon>
        <taxon>Bacillati</taxon>
        <taxon>Cyanobacteriota</taxon>
        <taxon>Cyanophyceae</taxon>
        <taxon>Nostocales</taxon>
        <taxon>Nostocaceae</taxon>
    </lineage>
</organism>
<accession>A0A951PT83</accession>
<name>A0A951PT83_9NOST</name>
<dbReference type="AlphaFoldDB" id="A0A951PT83"/>
<evidence type="ECO:0000313" key="1">
    <source>
        <dbReference type="EMBL" id="MBW4559749.1"/>
    </source>
</evidence>
<protein>
    <submittedName>
        <fullName evidence="1">Uncharacterized protein</fullName>
    </submittedName>
</protein>
<proteinExistence type="predicted"/>
<dbReference type="Proteomes" id="UP000715781">
    <property type="component" value="Unassembled WGS sequence"/>
</dbReference>
<gene>
    <name evidence="1" type="ORF">KME32_01110</name>
</gene>
<reference evidence="1" key="1">
    <citation type="submission" date="2021-05" db="EMBL/GenBank/DDBJ databases">
        <authorList>
            <person name="Pietrasiak N."/>
            <person name="Ward R."/>
            <person name="Stajich J.E."/>
            <person name="Kurbessoian T."/>
        </authorList>
    </citation>
    <scope>NUCLEOTIDE SEQUENCE</scope>
    <source>
        <strain evidence="1">JT2-VF2</strain>
    </source>
</reference>